<evidence type="ECO:0000313" key="3">
    <source>
        <dbReference type="Proteomes" id="UP000028701"/>
    </source>
</evidence>
<dbReference type="AlphaFoldDB" id="A0A081CZU4"/>
<feature type="domain" description="Cytokinin glycosidase" evidence="1">
    <location>
        <begin position="18"/>
        <end position="218"/>
    </location>
</feature>
<protein>
    <submittedName>
        <fullName evidence="2">Putative hydrolase</fullName>
    </submittedName>
</protein>
<evidence type="ECO:0000259" key="1">
    <source>
        <dbReference type="Pfam" id="PF02027"/>
    </source>
</evidence>
<sequence length="243" mass="27247">MHTSLMSYNQNMIPSGDDRPVFPTIDLFANTSLEELQQSLCAAVANYRDFLTRKILPFQQSWVVRVLSESGLDEETLRAIKSCVFTPCCSIPGAVQPDRICQHDSPIYIYTSLNLLSQYVEGKTLLRCYRKFVLASSLPPYRTDIPAEELKNVLNSILPGAYSMPHAVSCFVAILPSKKFTISMSKITTRGGAEEHFVVFSREENDIIPYDIVAVGKTLFSQSDEEFGLPNLSFDELQNLIST</sequence>
<gene>
    <name evidence="2" type="ORF">RRU01S_24_00680</name>
</gene>
<dbReference type="InterPro" id="IPR006064">
    <property type="entry name" value="Glycosidase"/>
</dbReference>
<organism evidence="2 3">
    <name type="scientific">Agrobacterium rubi TR3 = NBRC 13261</name>
    <dbReference type="NCBI Taxonomy" id="1368415"/>
    <lineage>
        <taxon>Bacteria</taxon>
        <taxon>Pseudomonadati</taxon>
        <taxon>Pseudomonadota</taxon>
        <taxon>Alphaproteobacteria</taxon>
        <taxon>Hyphomicrobiales</taxon>
        <taxon>Rhizobiaceae</taxon>
        <taxon>Rhizobium/Agrobacterium group</taxon>
        <taxon>Agrobacterium</taxon>
    </lineage>
</organism>
<name>A0A081CZU4_9HYPH</name>
<dbReference type="SMR" id="A0A081CZU4"/>
<keyword evidence="2" id="KW-0378">Hydrolase</keyword>
<reference evidence="2 3" key="1">
    <citation type="submission" date="2014-08" db="EMBL/GenBank/DDBJ databases">
        <title>Whole genome shotgun sequence of Rhizobium rubi NBRC 13261.</title>
        <authorList>
            <person name="Katano-Makiyama Y."/>
            <person name="Hosoyama A."/>
            <person name="Hashimoto M."/>
            <person name="Hosoyama Y."/>
            <person name="Noguchi M."/>
            <person name="Tsuchikane K."/>
            <person name="Uohara A."/>
            <person name="Ohji S."/>
            <person name="Ichikawa N."/>
            <person name="Kimura A."/>
            <person name="Yamazoe A."/>
            <person name="Fujita N."/>
        </authorList>
    </citation>
    <scope>NUCLEOTIDE SEQUENCE [LARGE SCALE GENOMIC DNA]</scope>
    <source>
        <strain evidence="2 3">NBRC 13261</strain>
    </source>
</reference>
<evidence type="ECO:0000313" key="2">
    <source>
        <dbReference type="EMBL" id="GAK72190.1"/>
    </source>
</evidence>
<accession>A0A081CZU4</accession>
<dbReference type="Pfam" id="PF02027">
    <property type="entry name" value="RolB_RolC"/>
    <property type="match status" value="1"/>
</dbReference>
<dbReference type="EMBL" id="BBJU01000024">
    <property type="protein sequence ID" value="GAK72190.1"/>
    <property type="molecule type" value="Genomic_DNA"/>
</dbReference>
<proteinExistence type="predicted"/>
<dbReference type="GO" id="GO:0016787">
    <property type="term" value="F:hydrolase activity"/>
    <property type="evidence" value="ECO:0007669"/>
    <property type="project" value="UniProtKB-KW"/>
</dbReference>
<dbReference type="OrthoDB" id="8289742at2"/>
<comment type="caution">
    <text evidence="2">The sequence shown here is derived from an EMBL/GenBank/DDBJ whole genome shotgun (WGS) entry which is preliminary data.</text>
</comment>
<dbReference type="Proteomes" id="UP000028701">
    <property type="component" value="Unassembled WGS sequence"/>
</dbReference>